<evidence type="ECO:0000313" key="14">
    <source>
        <dbReference type="EMBL" id="PRP66545.1"/>
    </source>
</evidence>
<organism evidence="14 15">
    <name type="scientific">Nonlabens agnitus</name>
    <dbReference type="NCBI Taxonomy" id="870484"/>
    <lineage>
        <taxon>Bacteria</taxon>
        <taxon>Pseudomonadati</taxon>
        <taxon>Bacteroidota</taxon>
        <taxon>Flavobacteriia</taxon>
        <taxon>Flavobacteriales</taxon>
        <taxon>Flavobacteriaceae</taxon>
        <taxon>Nonlabens</taxon>
    </lineage>
</organism>
<dbReference type="SUPFAM" id="SSF56796">
    <property type="entry name" value="Dehydroquinate synthase-like"/>
    <property type="match status" value="1"/>
</dbReference>
<comment type="caution">
    <text evidence="14">The sequence shown here is derived from an EMBL/GenBank/DDBJ whole genome shotgun (WGS) entry which is preliminary data.</text>
</comment>
<dbReference type="GO" id="GO:0009423">
    <property type="term" value="P:chorismate biosynthetic process"/>
    <property type="evidence" value="ECO:0007669"/>
    <property type="project" value="UniProtKB-UniRule"/>
</dbReference>
<evidence type="ECO:0000256" key="5">
    <source>
        <dbReference type="ARBA" id="ARBA00022723"/>
    </source>
</evidence>
<evidence type="ECO:0000259" key="13">
    <source>
        <dbReference type="Pfam" id="PF24621"/>
    </source>
</evidence>
<dbReference type="PANTHER" id="PTHR43622:SF1">
    <property type="entry name" value="3-DEHYDROQUINATE SYNTHASE"/>
    <property type="match status" value="1"/>
</dbReference>
<accession>A0A2S9WST5</accession>
<dbReference type="InterPro" id="IPR030960">
    <property type="entry name" value="DHQS/DOIS_N"/>
</dbReference>
<dbReference type="Proteomes" id="UP000239532">
    <property type="component" value="Unassembled WGS sequence"/>
</dbReference>
<comment type="cofactor">
    <cofactor evidence="3">
        <name>Zn(2+)</name>
        <dbReference type="ChEBI" id="CHEBI:29105"/>
    </cofactor>
</comment>
<dbReference type="InterPro" id="IPR050071">
    <property type="entry name" value="Dehydroquinate_synthase"/>
</dbReference>
<comment type="cofactor">
    <cofactor evidence="2">
        <name>Co(2+)</name>
        <dbReference type="ChEBI" id="CHEBI:48828"/>
    </cofactor>
</comment>
<dbReference type="GO" id="GO:0046872">
    <property type="term" value="F:metal ion binding"/>
    <property type="evidence" value="ECO:0007669"/>
    <property type="project" value="UniProtKB-KW"/>
</dbReference>
<dbReference type="Pfam" id="PF24621">
    <property type="entry name" value="DHQS_C"/>
    <property type="match status" value="1"/>
</dbReference>
<evidence type="ECO:0000256" key="10">
    <source>
        <dbReference type="ARBA" id="ARBA00023285"/>
    </source>
</evidence>
<keyword evidence="9" id="KW-0456">Lyase</keyword>
<evidence type="ECO:0000256" key="3">
    <source>
        <dbReference type="ARBA" id="ARBA00001947"/>
    </source>
</evidence>
<dbReference type="GO" id="GO:0003856">
    <property type="term" value="F:3-dehydroquinate synthase activity"/>
    <property type="evidence" value="ECO:0007669"/>
    <property type="project" value="UniProtKB-UniRule"/>
</dbReference>
<dbReference type="RefSeq" id="WP_105982364.1">
    <property type="nucleotide sequence ID" value="NZ_MQUC01000003.1"/>
</dbReference>
<keyword evidence="15" id="KW-1185">Reference proteome</keyword>
<dbReference type="EC" id="4.2.3.4" evidence="11"/>
<comment type="cofactor">
    <cofactor evidence="1">
        <name>NAD(+)</name>
        <dbReference type="ChEBI" id="CHEBI:57540"/>
    </cofactor>
</comment>
<evidence type="ECO:0000256" key="9">
    <source>
        <dbReference type="ARBA" id="ARBA00023239"/>
    </source>
</evidence>
<evidence type="ECO:0000256" key="11">
    <source>
        <dbReference type="NCBIfam" id="TIGR01357"/>
    </source>
</evidence>
<dbReference type="Pfam" id="PF01761">
    <property type="entry name" value="DHQ_synthase"/>
    <property type="match status" value="1"/>
</dbReference>
<evidence type="ECO:0000256" key="2">
    <source>
        <dbReference type="ARBA" id="ARBA00001941"/>
    </source>
</evidence>
<evidence type="ECO:0000256" key="4">
    <source>
        <dbReference type="ARBA" id="ARBA00003485"/>
    </source>
</evidence>
<protein>
    <recommendedName>
        <fullName evidence="11">3-dehydroquinate synthase</fullName>
        <ecNumber evidence="11">4.2.3.4</ecNumber>
    </recommendedName>
</protein>
<keyword evidence="8" id="KW-0520">NAD</keyword>
<evidence type="ECO:0000256" key="7">
    <source>
        <dbReference type="ARBA" id="ARBA00022833"/>
    </source>
</evidence>
<evidence type="ECO:0000256" key="8">
    <source>
        <dbReference type="ARBA" id="ARBA00023027"/>
    </source>
</evidence>
<feature type="domain" description="3-dehydroquinate synthase C-terminal" evidence="13">
    <location>
        <begin position="176"/>
        <end position="320"/>
    </location>
</feature>
<reference evidence="14 15" key="1">
    <citation type="submission" date="2016-11" db="EMBL/GenBank/DDBJ databases">
        <title>Trade-off between light-utilization and light-protection in marine flavobacteria.</title>
        <authorList>
            <person name="Kumagai Y."/>
        </authorList>
    </citation>
    <scope>NUCLEOTIDE SEQUENCE [LARGE SCALE GENOMIC DNA]</scope>
    <source>
        <strain evidence="14 15">JCM 17109</strain>
    </source>
</reference>
<keyword evidence="5" id="KW-0479">Metal-binding</keyword>
<keyword evidence="7" id="KW-0862">Zinc</keyword>
<evidence type="ECO:0000256" key="6">
    <source>
        <dbReference type="ARBA" id="ARBA00022741"/>
    </source>
</evidence>
<dbReference type="Gene3D" id="1.20.1090.10">
    <property type="entry name" value="Dehydroquinate synthase-like - alpha domain"/>
    <property type="match status" value="1"/>
</dbReference>
<dbReference type="OrthoDB" id="9806583at2"/>
<evidence type="ECO:0000256" key="1">
    <source>
        <dbReference type="ARBA" id="ARBA00001911"/>
    </source>
</evidence>
<dbReference type="GO" id="GO:0000166">
    <property type="term" value="F:nucleotide binding"/>
    <property type="evidence" value="ECO:0007669"/>
    <property type="project" value="UniProtKB-KW"/>
</dbReference>
<dbReference type="Gene3D" id="3.40.50.1970">
    <property type="match status" value="1"/>
</dbReference>
<gene>
    <name evidence="14" type="ORF">BST86_05250</name>
</gene>
<dbReference type="CDD" id="cd08195">
    <property type="entry name" value="DHQS"/>
    <property type="match status" value="1"/>
</dbReference>
<dbReference type="AlphaFoldDB" id="A0A2S9WST5"/>
<feature type="domain" description="3-dehydroquinate synthase N-terminal" evidence="12">
    <location>
        <begin position="62"/>
        <end position="174"/>
    </location>
</feature>
<dbReference type="EMBL" id="MQUC01000003">
    <property type="protein sequence ID" value="PRP66545.1"/>
    <property type="molecule type" value="Genomic_DNA"/>
</dbReference>
<evidence type="ECO:0000259" key="12">
    <source>
        <dbReference type="Pfam" id="PF01761"/>
    </source>
</evidence>
<dbReference type="NCBIfam" id="TIGR01357">
    <property type="entry name" value="aroB"/>
    <property type="match status" value="1"/>
</dbReference>
<dbReference type="InterPro" id="IPR030963">
    <property type="entry name" value="DHQ_synth_fam"/>
</dbReference>
<dbReference type="InterPro" id="IPR056179">
    <property type="entry name" value="DHQS_C"/>
</dbReference>
<dbReference type="PIRSF" id="PIRSF001455">
    <property type="entry name" value="DHQ_synth"/>
    <property type="match status" value="1"/>
</dbReference>
<dbReference type="FunFam" id="3.40.50.1970:FF:000007">
    <property type="entry name" value="Pentafunctional AROM polypeptide"/>
    <property type="match status" value="1"/>
</dbReference>
<evidence type="ECO:0000313" key="15">
    <source>
        <dbReference type="Proteomes" id="UP000239532"/>
    </source>
</evidence>
<dbReference type="PANTHER" id="PTHR43622">
    <property type="entry name" value="3-DEHYDROQUINATE SYNTHASE"/>
    <property type="match status" value="1"/>
</dbReference>
<keyword evidence="10" id="KW-0170">Cobalt</keyword>
<name>A0A2S9WST5_9FLAO</name>
<sequence length="356" mass="39518">MTSIINESYAIHFGEECYVQLNTYVTKKLPSIIIVLVDENTMQYCYAPFIAKLETVAPIEVIEIEAGEEFKNIDTCTGVWSALIELGCDRNSLFISLGGGVVTDLGGFVACTIKRGIDFIHVPTSLLAMVDASVGGKNGVDLGNLKNQIGVIQPPVMTLVDPTFLETLPQKQLRNGSFEMFKHGLIADRVYWENMLAIDFDYSDETFESLIYQSIIIKNDVVQSDPYEKDARKSLNYGHTVGHAIESFCMASDDHEDLLHGEAIAAGIMVESYLSTLNTGLSAADFNQIDSFYQSLNLELSFADKEIDQIISLMAHDKKNVNGEVRFVLLNAIGQYKTDCVVSVDQIRNGFKLYLK</sequence>
<keyword evidence="6" id="KW-0547">Nucleotide-binding</keyword>
<comment type="function">
    <text evidence="4">Catalyzes the conversion of 3-deoxy-D-arabino-heptulosonate 7-phosphate (DAHP) to dehydroquinate (DHQ).</text>
</comment>
<dbReference type="GO" id="GO:0009073">
    <property type="term" value="P:aromatic amino acid family biosynthetic process"/>
    <property type="evidence" value="ECO:0007669"/>
    <property type="project" value="InterPro"/>
</dbReference>
<proteinExistence type="predicted"/>
<dbReference type="InterPro" id="IPR016037">
    <property type="entry name" value="DHQ_synth_AroB"/>
</dbReference>
<dbReference type="GO" id="GO:0005737">
    <property type="term" value="C:cytoplasm"/>
    <property type="evidence" value="ECO:0007669"/>
    <property type="project" value="InterPro"/>
</dbReference>